<evidence type="ECO:0000256" key="1">
    <source>
        <dbReference type="ARBA" id="ARBA00022723"/>
    </source>
</evidence>
<dbReference type="CDD" id="cd07010">
    <property type="entry name" value="cupin_PMI_type_I_N_bac"/>
    <property type="match status" value="1"/>
</dbReference>
<dbReference type="SUPFAM" id="SSF51182">
    <property type="entry name" value="RmlC-like cupins"/>
    <property type="match status" value="1"/>
</dbReference>
<sequence>MYSVHRQKNMTQQQHKSTSYDKSPEVAVQGFDHAAWQGWQAVAAAVSHKIATLGLRKTLLVVDCYHGVSLAELTENFIHPLQPVSSINAESAKYDEPHIHAMIERNLTDDRVFGVLSCHEMPEFFDAERVQQLRDQIASVDSGLVVVYGPGAALIAEADVLVYADMARWEIQQRFRRGELGNWGVNNVDEDVLRRYKRAFFVEWRVFDRHKTPLLQRADFVLDTNQAGQPKLVTGTAFHAGLQQATQRPFRVVPFFDPGIWGGQWMKQQFDLDPTAANYAWCFDCVPEENSLLMRFGDVRVEIPSQDLVLLYPRPLLGEQVHARFGAEFPIRFDLLDTVGGQNLSFQVHPLTEYIQQHFGMHYTQDESYYILAAEPGAEVYLGVKNGTEPQAMMADLAAAQSGEKPFDDQRFVNRFPARKHDHFLIPAGTVHCSGSGSMVLEISATPYIFTFKLWDWGRLGLDGQPRPVHLQHGEQVINWQCDTTWAKEHLVNRIDQVAEGAGWQEERTGLHEREFIETRRHWFSEPVLHHTEGRVNVLNLVEGEEAVVESPEGHFAPFVVHYAETFIVPAAVGPYRISPHGRSLGKTLGTIKAWVRG</sequence>
<dbReference type="InterPro" id="IPR011051">
    <property type="entry name" value="RmlC_Cupin_sf"/>
</dbReference>
<dbReference type="PIRSF" id="PIRSF026713">
    <property type="entry name" value="PMI_Firm_long_prd"/>
    <property type="match status" value="1"/>
</dbReference>
<dbReference type="InterPro" id="IPR051804">
    <property type="entry name" value="Carb_Metab_Reg_Kinase/Isom"/>
</dbReference>
<name>A8GJT6_SERP5</name>
<feature type="region of interest" description="Disordered" evidence="3">
    <location>
        <begin position="1"/>
        <end position="23"/>
    </location>
</feature>
<organism evidence="4">
    <name type="scientific">Serratia proteamaculans (strain 568)</name>
    <dbReference type="NCBI Taxonomy" id="399741"/>
    <lineage>
        <taxon>Bacteria</taxon>
        <taxon>Pseudomonadati</taxon>
        <taxon>Pseudomonadota</taxon>
        <taxon>Gammaproteobacteria</taxon>
        <taxon>Enterobacterales</taxon>
        <taxon>Yersiniaceae</taxon>
        <taxon>Serratia</taxon>
    </lineage>
</organism>
<dbReference type="KEGG" id="spe:Spro_4282"/>
<gene>
    <name evidence="4" type="ordered locus">Spro_4282</name>
</gene>
<dbReference type="InterPro" id="IPR014710">
    <property type="entry name" value="RmlC-like_jellyroll"/>
</dbReference>
<dbReference type="EMBL" id="CP000826">
    <property type="protein sequence ID" value="ABV43376.1"/>
    <property type="molecule type" value="Genomic_DNA"/>
</dbReference>
<accession>A8GJT6</accession>
<dbReference type="STRING" id="399741.Spro_4282"/>
<evidence type="ECO:0008006" key="5">
    <source>
        <dbReference type="Google" id="ProtNLM"/>
    </source>
</evidence>
<evidence type="ECO:0000256" key="3">
    <source>
        <dbReference type="SAM" id="MobiDB-lite"/>
    </source>
</evidence>
<evidence type="ECO:0000256" key="2">
    <source>
        <dbReference type="ARBA" id="ARBA00022833"/>
    </source>
</evidence>
<reference evidence="4" key="1">
    <citation type="submission" date="2007-09" db="EMBL/GenBank/DDBJ databases">
        <title>Complete sequence of chromosome of Serratia proteamaculans 568.</title>
        <authorList>
            <consortium name="US DOE Joint Genome Institute"/>
            <person name="Copeland A."/>
            <person name="Lucas S."/>
            <person name="Lapidus A."/>
            <person name="Barry K."/>
            <person name="Glavina del Rio T."/>
            <person name="Dalin E."/>
            <person name="Tice H."/>
            <person name="Pitluck S."/>
            <person name="Chain P."/>
            <person name="Malfatti S."/>
            <person name="Shin M."/>
            <person name="Vergez L."/>
            <person name="Schmutz J."/>
            <person name="Larimer F."/>
            <person name="Land M."/>
            <person name="Hauser L."/>
            <person name="Kyrpides N."/>
            <person name="Kim E."/>
            <person name="Taghavi S."/>
            <person name="Newman L."/>
            <person name="Vangronsveld J."/>
            <person name="van der Lelie D."/>
            <person name="Richardson P."/>
        </authorList>
    </citation>
    <scope>NUCLEOTIDE SEQUENCE [LARGE SCALE GENOMIC DNA]</scope>
    <source>
        <strain evidence="4">568</strain>
    </source>
</reference>
<protein>
    <recommendedName>
        <fullName evidence="5">Mannose-6-phosphate isomerase</fullName>
    </recommendedName>
</protein>
<dbReference type="PANTHER" id="PTHR42742:SF3">
    <property type="entry name" value="FRUCTOKINASE"/>
    <property type="match status" value="1"/>
</dbReference>
<dbReference type="GO" id="GO:0046872">
    <property type="term" value="F:metal ion binding"/>
    <property type="evidence" value="ECO:0007669"/>
    <property type="project" value="UniProtKB-KW"/>
</dbReference>
<keyword evidence="2" id="KW-0862">Zinc</keyword>
<proteinExistence type="predicted"/>
<dbReference type="Gene3D" id="2.60.120.10">
    <property type="entry name" value="Jelly Rolls"/>
    <property type="match status" value="1"/>
</dbReference>
<keyword evidence="1" id="KW-0479">Metal-binding</keyword>
<dbReference type="HOGENOM" id="CLU_466831_0_0_6"/>
<dbReference type="eggNOG" id="COG1482">
    <property type="taxonomic scope" value="Bacteria"/>
</dbReference>
<dbReference type="AlphaFoldDB" id="A8GJT6"/>
<evidence type="ECO:0000313" key="4">
    <source>
        <dbReference type="EMBL" id="ABV43376.1"/>
    </source>
</evidence>
<dbReference type="PANTHER" id="PTHR42742">
    <property type="entry name" value="TRANSCRIPTIONAL REPRESSOR MPRA"/>
    <property type="match status" value="1"/>
</dbReference>
<dbReference type="InterPro" id="IPR016847">
    <property type="entry name" value="Man6P_Isoase_Firm_lng_prd"/>
</dbReference>